<name>A0A8H3NMU1_9EURO</name>
<dbReference type="Pfam" id="PF01048">
    <property type="entry name" value="PNP_UDP_1"/>
    <property type="match status" value="1"/>
</dbReference>
<dbReference type="Proteomes" id="UP000465221">
    <property type="component" value="Unassembled WGS sequence"/>
</dbReference>
<evidence type="ECO:0000259" key="2">
    <source>
        <dbReference type="Pfam" id="PF01048"/>
    </source>
</evidence>
<feature type="region of interest" description="Disordered" evidence="1">
    <location>
        <begin position="324"/>
        <end position="406"/>
    </location>
</feature>
<feature type="region of interest" description="Disordered" evidence="1">
    <location>
        <begin position="500"/>
        <end position="536"/>
    </location>
</feature>
<evidence type="ECO:0000313" key="4">
    <source>
        <dbReference type="Proteomes" id="UP000465221"/>
    </source>
</evidence>
<organism evidence="3 4">
    <name type="scientific">Aspergillus udagawae</name>
    <dbReference type="NCBI Taxonomy" id="91492"/>
    <lineage>
        <taxon>Eukaryota</taxon>
        <taxon>Fungi</taxon>
        <taxon>Dikarya</taxon>
        <taxon>Ascomycota</taxon>
        <taxon>Pezizomycotina</taxon>
        <taxon>Eurotiomycetes</taxon>
        <taxon>Eurotiomycetidae</taxon>
        <taxon>Eurotiales</taxon>
        <taxon>Aspergillaceae</taxon>
        <taxon>Aspergillus</taxon>
        <taxon>Aspergillus subgen. Fumigati</taxon>
    </lineage>
</organism>
<dbReference type="PANTHER" id="PTHR46082">
    <property type="entry name" value="ATP/GTP-BINDING PROTEIN-RELATED"/>
    <property type="match status" value="1"/>
</dbReference>
<proteinExistence type="predicted"/>
<dbReference type="GO" id="GO:0009116">
    <property type="term" value="P:nucleoside metabolic process"/>
    <property type="evidence" value="ECO:0007669"/>
    <property type="project" value="InterPro"/>
</dbReference>
<feature type="compositionally biased region" description="Low complexity" evidence="1">
    <location>
        <begin position="375"/>
        <end position="389"/>
    </location>
</feature>
<comment type="caution">
    <text evidence="3">The sequence shown here is derived from an EMBL/GenBank/DDBJ whole genome shotgun (WGS) entry which is preliminary data.</text>
</comment>
<dbReference type="InterPro" id="IPR000845">
    <property type="entry name" value="Nucleoside_phosphorylase_d"/>
</dbReference>
<protein>
    <recommendedName>
        <fullName evidence="2">Nucleoside phosphorylase domain-containing protein</fullName>
    </recommendedName>
</protein>
<gene>
    <name evidence="3" type="ORF">IFM46972_04939</name>
</gene>
<evidence type="ECO:0000313" key="3">
    <source>
        <dbReference type="EMBL" id="GFF36596.1"/>
    </source>
</evidence>
<feature type="compositionally biased region" description="Acidic residues" evidence="1">
    <location>
        <begin position="516"/>
        <end position="536"/>
    </location>
</feature>
<dbReference type="GO" id="GO:0003824">
    <property type="term" value="F:catalytic activity"/>
    <property type="evidence" value="ECO:0007669"/>
    <property type="project" value="InterPro"/>
</dbReference>
<dbReference type="EMBL" id="BLKC01000029">
    <property type="protein sequence ID" value="GFF36596.1"/>
    <property type="molecule type" value="Genomic_DNA"/>
</dbReference>
<dbReference type="InterPro" id="IPR035994">
    <property type="entry name" value="Nucleoside_phosphorylase_sf"/>
</dbReference>
<dbReference type="PANTHER" id="PTHR46082:SF11">
    <property type="entry name" value="AAA+ ATPASE DOMAIN-CONTAINING PROTEIN-RELATED"/>
    <property type="match status" value="1"/>
</dbReference>
<accession>A0A8H3NMU1</accession>
<feature type="compositionally biased region" description="Basic residues" evidence="1">
    <location>
        <begin position="1377"/>
        <end position="1388"/>
    </location>
</feature>
<evidence type="ECO:0000256" key="1">
    <source>
        <dbReference type="SAM" id="MobiDB-lite"/>
    </source>
</evidence>
<feature type="compositionally biased region" description="Polar residues" evidence="1">
    <location>
        <begin position="1342"/>
        <end position="1357"/>
    </location>
</feature>
<reference evidence="3 4" key="1">
    <citation type="submission" date="2020-01" db="EMBL/GenBank/DDBJ databases">
        <title>Draft genome sequence of Aspergillus udagawae IFM 46972.</title>
        <authorList>
            <person name="Takahashi H."/>
            <person name="Yaguchi T."/>
        </authorList>
    </citation>
    <scope>NUCLEOTIDE SEQUENCE [LARGE SCALE GENOMIC DNA]</scope>
    <source>
        <strain evidence="3 4">IFM 46972</strain>
    </source>
</reference>
<sequence length="1396" mass="154284">MASRTPDDYTIAWICALPLEAAAARAMLDKTHTPPQLSTTDPNTYELGELNGHYIVIAHSELGEYGNSSAAAVVSRLCSTFPRLRFGLSVGIGGGVPGGINDIRLGDVVVGTPGASHSGVIQYDYGKSVEPTSTLNKPPQTLVMSVSRLETRQMISGDHAVSRMVWEVLEQNHNLKGRFSRPEEHTDILFDSSYRHDDNAATCEKCDKEQLVKRPLRDTRTPYIHYGLIASGNQVMKDSEMRDHLAQQYGILSFEVEAAGLMDELPTLVIRGICNYCDSHKQGQWQGYAALTAAAYAKLLLSETPDYSEYPIMRPDDLHKEVIRSMDKDSPRNDNMRDPSMTKYSHKSPKGADPTSEVPPEDYPPSMAAITATESSALSRGLGSSGDALEPVNASTAGTSVDPGGQEMDWDSADDESIYTSDVPRSLAYVQELASSFFRGAELPDAECLERIRDGLPDLLRGDITTSFGQHFLDDTETLQQRKLNDMSLDERLRMWRLDQEMDDPSSAAARPDDVPLMDDDAQLGGDDNNDDKDENALDDSQVEMYRDVVTNSTAFQWLLCRLHREANLTTLEASSWKAISTQIRQPLYSRRESRLVSSRKGPPKCSAVFQSDWDPLAFIRDQKYKEEPEDAVERAIVIVQGTNGDVEAMPCSEYVGRTWPLFGEHFMGLVKHTVRSIPSLRCSVTLFDNTKVTSWVEPSGCFSLEAVGVAETIVEVGEVFAFITVALRSAKGDLVASVTPTIDNGAKTSDQTCRLTIRLQYSDGPLQSTGQCWQDLFRNPVVVLGFPVRRRRPDQEPGLEISLATLAALLGTRRIVVFCGKVFLQGFCTMVVPTKYAGDTVHWHVLFNENGSRISLTDLRVRKIVKDFDLLKHLTLSGVESARHIVGWCEHVRNYAGLPQPGSRFAFDRVSISAGKIVSVGASVAINKKDKPARAAKTDYHKQIEWAEERFIVLYDCKDRRAWLIDGLSALLHLVRAHLAHRRKVGREVLFSERDIKEPNTPYMGKTAANDVLRNRANMDLKIYERWNRVVEETSRKGEEPPETSHKTQKTWEQLPDLVGDIYTTLGMLFDIQTDTLTADGFGTKVHKSPRRHLEGWDFQQVAAGTDPLLPKAALLRDTGLGWVDLVRAINAITLFGVGFGEILQPVDAAVDCALGGEGDGDTARPGPAVNPPQGGTRCDRWAALPMGEDLLATTTPVIRDIMEGIYKDLDSKQRLWELFTGIYWHCPDKVFEDCHCRATPGGTQCDRVQVLLPTKFPTLFARGFRSPPEPLPAHGAVIFGHSVKFPLIWKWEACSVPTEGHLQPPQLTSRSSRQSDSGLGSSAVSSSVHEESLSRGSSLRPASSESTHGSVSSLSLAPVNEPDGTTTSGNNAKNIVKRLFKKRSRKVVGDPNEP</sequence>
<dbReference type="Gene3D" id="3.40.50.1580">
    <property type="entry name" value="Nucleoside phosphorylase domain"/>
    <property type="match status" value="1"/>
</dbReference>
<feature type="compositionally biased region" description="Low complexity" evidence="1">
    <location>
        <begin position="1308"/>
        <end position="1329"/>
    </location>
</feature>
<dbReference type="SUPFAM" id="SSF53167">
    <property type="entry name" value="Purine and uridine phosphorylases"/>
    <property type="match status" value="1"/>
</dbReference>
<feature type="compositionally biased region" description="Polar residues" evidence="1">
    <location>
        <begin position="1365"/>
        <end position="1375"/>
    </location>
</feature>
<feature type="compositionally biased region" description="Basic and acidic residues" evidence="1">
    <location>
        <begin position="324"/>
        <end position="337"/>
    </location>
</feature>
<feature type="region of interest" description="Disordered" evidence="1">
    <location>
        <begin position="1302"/>
        <end position="1396"/>
    </location>
</feature>
<dbReference type="InterPro" id="IPR053137">
    <property type="entry name" value="NLR-like"/>
</dbReference>
<feature type="domain" description="Nucleoside phosphorylase" evidence="2">
    <location>
        <begin position="10"/>
        <end position="285"/>
    </location>
</feature>